<reference evidence="3 4" key="1">
    <citation type="submission" date="2019-07" db="EMBL/GenBank/DDBJ databases">
        <title>Finished genome of Venturia effusa.</title>
        <authorList>
            <person name="Young C.A."/>
            <person name="Cox M.P."/>
            <person name="Ganley A.R.D."/>
            <person name="David W.J."/>
        </authorList>
    </citation>
    <scope>NUCLEOTIDE SEQUENCE [LARGE SCALE GENOMIC DNA]</scope>
    <source>
        <strain evidence="4">albino</strain>
    </source>
</reference>
<keyword evidence="1" id="KW-0175">Coiled coil</keyword>
<evidence type="ECO:0000256" key="2">
    <source>
        <dbReference type="SAM" id="MobiDB-lite"/>
    </source>
</evidence>
<protein>
    <recommendedName>
        <fullName evidence="5">DNA double-strand break repair and VJ recombination XRCC4</fullName>
    </recommendedName>
</protein>
<evidence type="ECO:0000313" key="4">
    <source>
        <dbReference type="Proteomes" id="UP000316270"/>
    </source>
</evidence>
<dbReference type="PANTHER" id="PTHR42067:SF1">
    <property type="entry name" value="MITOTIC APPARATUS PROTEIN P62"/>
    <property type="match status" value="1"/>
</dbReference>
<evidence type="ECO:0000256" key="1">
    <source>
        <dbReference type="SAM" id="Coils"/>
    </source>
</evidence>
<name>A0A517LMX5_9PEZI</name>
<dbReference type="PANTHER" id="PTHR42067">
    <property type="entry name" value="YALI0C15378P"/>
    <property type="match status" value="1"/>
</dbReference>
<evidence type="ECO:0008006" key="5">
    <source>
        <dbReference type="Google" id="ProtNLM"/>
    </source>
</evidence>
<dbReference type="Gene3D" id="1.20.5.370">
    <property type="match status" value="1"/>
</dbReference>
<dbReference type="InterPro" id="IPR014751">
    <property type="entry name" value="XRCC4-like_C"/>
</dbReference>
<feature type="compositionally biased region" description="Acidic residues" evidence="2">
    <location>
        <begin position="370"/>
        <end position="379"/>
    </location>
</feature>
<feature type="coiled-coil region" evidence="1">
    <location>
        <begin position="160"/>
        <end position="194"/>
    </location>
</feature>
<feature type="compositionally biased region" description="Basic and acidic residues" evidence="2">
    <location>
        <begin position="334"/>
        <end position="354"/>
    </location>
</feature>
<dbReference type="Proteomes" id="UP000316270">
    <property type="component" value="Chromosome 16"/>
</dbReference>
<accession>A0A517LMX5</accession>
<dbReference type="EMBL" id="CP042200">
    <property type="protein sequence ID" value="QDS76997.1"/>
    <property type="molecule type" value="Genomic_DNA"/>
</dbReference>
<keyword evidence="4" id="KW-1185">Reference proteome</keyword>
<dbReference type="OrthoDB" id="8064436at2759"/>
<feature type="compositionally biased region" description="Acidic residues" evidence="2">
    <location>
        <begin position="257"/>
        <end position="266"/>
    </location>
</feature>
<dbReference type="STRING" id="50376.A0A517LMX5"/>
<evidence type="ECO:0000313" key="3">
    <source>
        <dbReference type="EMBL" id="QDS76997.1"/>
    </source>
</evidence>
<organism evidence="3 4">
    <name type="scientific">Venturia effusa</name>
    <dbReference type="NCBI Taxonomy" id="50376"/>
    <lineage>
        <taxon>Eukaryota</taxon>
        <taxon>Fungi</taxon>
        <taxon>Dikarya</taxon>
        <taxon>Ascomycota</taxon>
        <taxon>Pezizomycotina</taxon>
        <taxon>Dothideomycetes</taxon>
        <taxon>Pleosporomycetidae</taxon>
        <taxon>Venturiales</taxon>
        <taxon>Venturiaceae</taxon>
        <taxon>Venturia</taxon>
    </lineage>
</organism>
<sequence length="379" mass="42902">MPTERILRLPFADDRADSFVLLHIVEEPASSSQLKLTASDGDETFRTTVKLDQSSKLRDAKFSGTDDEFSNVVRRTLLLDHQRGPPSQDPERIEFVAEINKSKEEKMPRTMSIIWRRKMNEWNQRLGQIDIPQYTGDEELDAFEWAEIAAKNFSDSRRHVEDLESQLATQTETIEKLQSQLDSIVQAKDEHEGILLHKFAELINSKKVKIRDQQRLLSTAKIDPDAVARIAPVTTKSHKATESRGSKRKAIARVDSSEDESSDGFEDTIQKTQDEEMNDGVTPQDTDEDSEDDKPPPPPVRTGMRRKIGSRAPITEKARTKTPELGTTRSTRVASREPEKSPEEEIPPPKRDLPFAKSKPAAPVPIPIKDEDETDDDEL</sequence>
<dbReference type="SUPFAM" id="SSF58022">
    <property type="entry name" value="XRCC4, C-terminal oligomerization domain"/>
    <property type="match status" value="1"/>
</dbReference>
<gene>
    <name evidence="3" type="ORF">FKW77_005982</name>
</gene>
<feature type="region of interest" description="Disordered" evidence="2">
    <location>
        <begin position="233"/>
        <end position="379"/>
    </location>
</feature>
<dbReference type="AlphaFoldDB" id="A0A517LMX5"/>
<proteinExistence type="predicted"/>